<gene>
    <name evidence="1" type="ORF">BSL78_04238</name>
</gene>
<dbReference type="AlphaFoldDB" id="A0A2G8LEZ8"/>
<sequence>MAKNLGGQAVENWCLVRLLPVLIGDKISDPNDAVWLFFLQLHDMVELLCAPSIDEAQIANLSFLIEEYLESLHRLFPERRMRPKHHFLNHYPMLILQFGPLIRSWTMKFERTVLTMIEDIKSAIRRILSNISEDEVSSIAAHLCDEVGVEGPGDLVFVESNDLSMLKSIQIRKLIHGWKKKEGV</sequence>
<dbReference type="STRING" id="307972.A0A2G8LEZ8"/>
<dbReference type="EMBL" id="MRZV01000100">
    <property type="protein sequence ID" value="PIK58836.1"/>
    <property type="molecule type" value="Genomic_DNA"/>
</dbReference>
<comment type="caution">
    <text evidence="1">The sequence shown here is derived from an EMBL/GenBank/DDBJ whole genome shotgun (WGS) entry which is preliminary data.</text>
</comment>
<organism evidence="1 2">
    <name type="scientific">Stichopus japonicus</name>
    <name type="common">Sea cucumber</name>
    <dbReference type="NCBI Taxonomy" id="307972"/>
    <lineage>
        <taxon>Eukaryota</taxon>
        <taxon>Metazoa</taxon>
        <taxon>Echinodermata</taxon>
        <taxon>Eleutherozoa</taxon>
        <taxon>Echinozoa</taxon>
        <taxon>Holothuroidea</taxon>
        <taxon>Aspidochirotacea</taxon>
        <taxon>Aspidochirotida</taxon>
        <taxon>Stichopodidae</taxon>
        <taxon>Apostichopus</taxon>
    </lineage>
</organism>
<evidence type="ECO:0000313" key="1">
    <source>
        <dbReference type="EMBL" id="PIK58836.1"/>
    </source>
</evidence>
<reference evidence="1 2" key="1">
    <citation type="journal article" date="2017" name="PLoS Biol.">
        <title>The sea cucumber genome provides insights into morphological evolution and visceral regeneration.</title>
        <authorList>
            <person name="Zhang X."/>
            <person name="Sun L."/>
            <person name="Yuan J."/>
            <person name="Sun Y."/>
            <person name="Gao Y."/>
            <person name="Zhang L."/>
            <person name="Li S."/>
            <person name="Dai H."/>
            <person name="Hamel J.F."/>
            <person name="Liu C."/>
            <person name="Yu Y."/>
            <person name="Liu S."/>
            <person name="Lin W."/>
            <person name="Guo K."/>
            <person name="Jin S."/>
            <person name="Xu P."/>
            <person name="Storey K.B."/>
            <person name="Huan P."/>
            <person name="Zhang T."/>
            <person name="Zhou Y."/>
            <person name="Zhang J."/>
            <person name="Lin C."/>
            <person name="Li X."/>
            <person name="Xing L."/>
            <person name="Huo D."/>
            <person name="Sun M."/>
            <person name="Wang L."/>
            <person name="Mercier A."/>
            <person name="Li F."/>
            <person name="Yang H."/>
            <person name="Xiang J."/>
        </authorList>
    </citation>
    <scope>NUCLEOTIDE SEQUENCE [LARGE SCALE GENOMIC DNA]</scope>
    <source>
        <strain evidence="1">Shaxun</strain>
        <tissue evidence="1">Muscle</tissue>
    </source>
</reference>
<evidence type="ECO:0000313" key="2">
    <source>
        <dbReference type="Proteomes" id="UP000230750"/>
    </source>
</evidence>
<accession>A0A2G8LEZ8</accession>
<dbReference type="Proteomes" id="UP000230750">
    <property type="component" value="Unassembled WGS sequence"/>
</dbReference>
<keyword evidence="2" id="KW-1185">Reference proteome</keyword>
<name>A0A2G8LEZ8_STIJA</name>
<proteinExistence type="predicted"/>
<dbReference type="OrthoDB" id="7961282at2759"/>
<protein>
    <submittedName>
        <fullName evidence="1">Interferon-induced protein 44</fullName>
    </submittedName>
</protein>